<dbReference type="InterPro" id="IPR028082">
    <property type="entry name" value="Peripla_BP_I"/>
</dbReference>
<name>A0ABX2H3L4_9FIRM</name>
<keyword evidence="6" id="KW-1185">Reference proteome</keyword>
<feature type="domain" description="Transcriptional regulator LacI/GalR-like sensor" evidence="4">
    <location>
        <begin position="21"/>
        <end position="89"/>
    </location>
</feature>
<evidence type="ECO:0000256" key="3">
    <source>
        <dbReference type="ARBA" id="ARBA00023163"/>
    </source>
</evidence>
<dbReference type="InterPro" id="IPR046335">
    <property type="entry name" value="LacI/GalR-like_sensor"/>
</dbReference>
<sequence>MASIFLNLVLKKYGELPPTYQVVGFDDSPIASEYLIPFSTIHQQIDVLTKEAMDILVMQMKNRKKRRPAIMETPIHKTVLPTLIKRETTIF</sequence>
<evidence type="ECO:0000313" key="5">
    <source>
        <dbReference type="EMBL" id="NSG83858.1"/>
    </source>
</evidence>
<reference evidence="5 6" key="1">
    <citation type="journal article" date="2020" name="Cell Host Microbe">
        <title>Functional and Genomic Variation between Human-Derived Isolates of Lachnospiraceae Reveals Inter- and Intra-Species Diversity.</title>
        <authorList>
            <person name="Sorbara M.T."/>
            <person name="Littmann E.R."/>
            <person name="Fontana E."/>
            <person name="Moody T.U."/>
            <person name="Kohout C.E."/>
            <person name="Gjonbalaj M."/>
            <person name="Eaton V."/>
            <person name="Seok R."/>
            <person name="Leiner I.M."/>
            <person name="Pamer E.G."/>
        </authorList>
    </citation>
    <scope>NUCLEOTIDE SEQUENCE [LARGE SCALE GENOMIC DNA]</scope>
    <source>
        <strain evidence="5 6">MSK.17.74</strain>
    </source>
</reference>
<dbReference type="Gene3D" id="3.40.50.2300">
    <property type="match status" value="1"/>
</dbReference>
<dbReference type="RefSeq" id="WP_173735591.1">
    <property type="nucleotide sequence ID" value="NZ_JAAITS010000001.1"/>
</dbReference>
<evidence type="ECO:0000256" key="1">
    <source>
        <dbReference type="ARBA" id="ARBA00023015"/>
    </source>
</evidence>
<gene>
    <name evidence="5" type="ORF">G5B17_00085</name>
</gene>
<comment type="caution">
    <text evidence="5">The sequence shown here is derived from an EMBL/GenBank/DDBJ whole genome shotgun (WGS) entry which is preliminary data.</text>
</comment>
<dbReference type="EMBL" id="JAAITS010000001">
    <property type="protein sequence ID" value="NSG83858.1"/>
    <property type="molecule type" value="Genomic_DNA"/>
</dbReference>
<keyword evidence="3" id="KW-0804">Transcription</keyword>
<accession>A0ABX2H3L4</accession>
<proteinExistence type="predicted"/>
<organism evidence="5 6">
    <name type="scientific">Blautia faecis</name>
    <dbReference type="NCBI Taxonomy" id="871665"/>
    <lineage>
        <taxon>Bacteria</taxon>
        <taxon>Bacillati</taxon>
        <taxon>Bacillota</taxon>
        <taxon>Clostridia</taxon>
        <taxon>Lachnospirales</taxon>
        <taxon>Lachnospiraceae</taxon>
        <taxon>Blautia</taxon>
    </lineage>
</organism>
<dbReference type="Proteomes" id="UP001644719">
    <property type="component" value="Unassembled WGS sequence"/>
</dbReference>
<evidence type="ECO:0000256" key="2">
    <source>
        <dbReference type="ARBA" id="ARBA00023125"/>
    </source>
</evidence>
<keyword evidence="2" id="KW-0238">DNA-binding</keyword>
<dbReference type="Pfam" id="PF13377">
    <property type="entry name" value="Peripla_BP_3"/>
    <property type="match status" value="1"/>
</dbReference>
<evidence type="ECO:0000313" key="6">
    <source>
        <dbReference type="Proteomes" id="UP001644719"/>
    </source>
</evidence>
<protein>
    <submittedName>
        <fullName evidence="5">Substrate-binding domain-containing protein</fullName>
    </submittedName>
</protein>
<evidence type="ECO:0000259" key="4">
    <source>
        <dbReference type="Pfam" id="PF13377"/>
    </source>
</evidence>
<dbReference type="SUPFAM" id="SSF53822">
    <property type="entry name" value="Periplasmic binding protein-like I"/>
    <property type="match status" value="1"/>
</dbReference>
<keyword evidence="1" id="KW-0805">Transcription regulation</keyword>